<dbReference type="Proteomes" id="UP001211204">
    <property type="component" value="Chromosome"/>
</dbReference>
<dbReference type="InterPro" id="IPR022791">
    <property type="entry name" value="L-PG_synthase/AglD"/>
</dbReference>
<organism evidence="7 8">
    <name type="scientific">Polynucleobacter yangtzensis</name>
    <dbReference type="NCBI Taxonomy" id="1743159"/>
    <lineage>
        <taxon>Bacteria</taxon>
        <taxon>Pseudomonadati</taxon>
        <taxon>Pseudomonadota</taxon>
        <taxon>Betaproteobacteria</taxon>
        <taxon>Burkholderiales</taxon>
        <taxon>Burkholderiaceae</taxon>
        <taxon>Polynucleobacter</taxon>
    </lineage>
</organism>
<name>A0ABM8CKS0_9BURK</name>
<gene>
    <name evidence="7" type="ORF">PKF032_03340</name>
</gene>
<evidence type="ECO:0000313" key="8">
    <source>
        <dbReference type="Proteomes" id="UP001211204"/>
    </source>
</evidence>
<feature type="transmembrane region" description="Helical" evidence="6">
    <location>
        <begin position="113"/>
        <end position="134"/>
    </location>
</feature>
<evidence type="ECO:0000313" key="7">
    <source>
        <dbReference type="EMBL" id="BDT78446.1"/>
    </source>
</evidence>
<feature type="transmembrane region" description="Helical" evidence="6">
    <location>
        <begin position="6"/>
        <end position="24"/>
    </location>
</feature>
<keyword evidence="2" id="KW-1003">Cell membrane</keyword>
<evidence type="ECO:0000256" key="5">
    <source>
        <dbReference type="ARBA" id="ARBA00023136"/>
    </source>
</evidence>
<reference evidence="7 8" key="1">
    <citation type="submission" date="2022-11" db="EMBL/GenBank/DDBJ databases">
        <title>Complete Genome Sequences of three Polynucleobacter sp. Subcluster PnecC Strains KF022, KF023, and KF032 Isolated from a Shallow Eutrophic Lake in Japan.</title>
        <authorList>
            <person name="Ogata Y."/>
            <person name="Watanabe K."/>
            <person name="Takemine S."/>
            <person name="Shindo C."/>
            <person name="Kurokawa R."/>
            <person name="Suda W."/>
        </authorList>
    </citation>
    <scope>NUCLEOTIDE SEQUENCE [LARGE SCALE GENOMIC DNA]</scope>
    <source>
        <strain evidence="7 8">KF032</strain>
    </source>
</reference>
<feature type="transmembrane region" description="Helical" evidence="6">
    <location>
        <begin position="189"/>
        <end position="211"/>
    </location>
</feature>
<evidence type="ECO:0000256" key="3">
    <source>
        <dbReference type="ARBA" id="ARBA00022692"/>
    </source>
</evidence>
<feature type="transmembrane region" description="Helical" evidence="6">
    <location>
        <begin position="154"/>
        <end position="174"/>
    </location>
</feature>
<evidence type="ECO:0000256" key="4">
    <source>
        <dbReference type="ARBA" id="ARBA00022989"/>
    </source>
</evidence>
<feature type="transmembrane region" description="Helical" evidence="6">
    <location>
        <begin position="36"/>
        <end position="58"/>
    </location>
</feature>
<evidence type="ECO:0000256" key="2">
    <source>
        <dbReference type="ARBA" id="ARBA00022475"/>
    </source>
</evidence>
<comment type="subcellular location">
    <subcellularLocation>
        <location evidence="1">Cell membrane</location>
        <topology evidence="1">Multi-pass membrane protein</topology>
    </subcellularLocation>
</comment>
<keyword evidence="4 6" id="KW-1133">Transmembrane helix</keyword>
<keyword evidence="3 6" id="KW-0812">Transmembrane</keyword>
<keyword evidence="8" id="KW-1185">Reference proteome</keyword>
<sequence>MLNKKIVFKISNILIIFAAVAYVVTHYRGRDESLHFLLFFSISSLIYSIRVLLHAFLYKVLYIRYTSSFYSVPDWLKFFSISQLYGAFIPGSAFAMRAYAIRDRYSVSFKKSIIVYGAFYLSSIAIFLVMMAIYLCIYSDNFFCKYFFQDNLGFGAVFIVMTSSLLVFILYRIYKNKFIKHLNIFTKKILLVSLFIQGLSFIFTYLSFYVLFNAVNLQVNLIDTFNTFIALQTLVYIPQLIPGNIGIQEAFLAIAGGSYTMSVDALFLYSSTIRLLTLIGSLIVYLFCALFEKITTHL</sequence>
<dbReference type="Pfam" id="PF03706">
    <property type="entry name" value="LPG_synthase_TM"/>
    <property type="match status" value="1"/>
</dbReference>
<accession>A0ABM8CKS0</accession>
<keyword evidence="5 6" id="KW-0472">Membrane</keyword>
<evidence type="ECO:0000256" key="1">
    <source>
        <dbReference type="ARBA" id="ARBA00004651"/>
    </source>
</evidence>
<feature type="transmembrane region" description="Helical" evidence="6">
    <location>
        <begin position="275"/>
        <end position="291"/>
    </location>
</feature>
<dbReference type="EMBL" id="AP026974">
    <property type="protein sequence ID" value="BDT78446.1"/>
    <property type="molecule type" value="Genomic_DNA"/>
</dbReference>
<evidence type="ECO:0008006" key="9">
    <source>
        <dbReference type="Google" id="ProtNLM"/>
    </source>
</evidence>
<feature type="transmembrane region" description="Helical" evidence="6">
    <location>
        <begin position="78"/>
        <end position="101"/>
    </location>
</feature>
<protein>
    <recommendedName>
        <fullName evidence="9">Lysylphosphatidylglycerol synthase TM region</fullName>
    </recommendedName>
</protein>
<proteinExistence type="predicted"/>
<evidence type="ECO:0000256" key="6">
    <source>
        <dbReference type="SAM" id="Phobius"/>
    </source>
</evidence>